<reference evidence="1" key="1">
    <citation type="submission" date="2014-09" db="EMBL/GenBank/DDBJ databases">
        <authorList>
            <person name="Magalhaes I.L.F."/>
            <person name="Oliveira U."/>
            <person name="Santos F.R."/>
            <person name="Vidigal T.H.D.A."/>
            <person name="Brescovit A.D."/>
            <person name="Santos A.J."/>
        </authorList>
    </citation>
    <scope>NUCLEOTIDE SEQUENCE</scope>
    <source>
        <tissue evidence="1">Shoot tissue taken approximately 20 cm above the soil surface</tissue>
    </source>
</reference>
<protein>
    <submittedName>
        <fullName evidence="1">Uncharacterized protein</fullName>
    </submittedName>
</protein>
<sequence>MGSAEPFLADHYMFHMSTARYDSSRTDAK</sequence>
<organism evidence="1">
    <name type="scientific">Arundo donax</name>
    <name type="common">Giant reed</name>
    <name type="synonym">Donax arundinaceus</name>
    <dbReference type="NCBI Taxonomy" id="35708"/>
    <lineage>
        <taxon>Eukaryota</taxon>
        <taxon>Viridiplantae</taxon>
        <taxon>Streptophyta</taxon>
        <taxon>Embryophyta</taxon>
        <taxon>Tracheophyta</taxon>
        <taxon>Spermatophyta</taxon>
        <taxon>Magnoliopsida</taxon>
        <taxon>Liliopsida</taxon>
        <taxon>Poales</taxon>
        <taxon>Poaceae</taxon>
        <taxon>PACMAD clade</taxon>
        <taxon>Arundinoideae</taxon>
        <taxon>Arundineae</taxon>
        <taxon>Arundo</taxon>
    </lineage>
</organism>
<dbReference type="AlphaFoldDB" id="A0A0A8ZVX9"/>
<proteinExistence type="predicted"/>
<evidence type="ECO:0000313" key="1">
    <source>
        <dbReference type="EMBL" id="JAD38947.1"/>
    </source>
</evidence>
<name>A0A0A8ZVX9_ARUDO</name>
<reference evidence="1" key="2">
    <citation type="journal article" date="2015" name="Data Brief">
        <title>Shoot transcriptome of the giant reed, Arundo donax.</title>
        <authorList>
            <person name="Barrero R.A."/>
            <person name="Guerrero F.D."/>
            <person name="Moolhuijzen P."/>
            <person name="Goolsby J.A."/>
            <person name="Tidwell J."/>
            <person name="Bellgard S.E."/>
            <person name="Bellgard M.I."/>
        </authorList>
    </citation>
    <scope>NUCLEOTIDE SEQUENCE</scope>
    <source>
        <tissue evidence="1">Shoot tissue taken approximately 20 cm above the soil surface</tissue>
    </source>
</reference>
<accession>A0A0A8ZVX9</accession>
<dbReference type="EMBL" id="GBRH01258948">
    <property type="protein sequence ID" value="JAD38947.1"/>
    <property type="molecule type" value="Transcribed_RNA"/>
</dbReference>